<evidence type="ECO:0000313" key="3">
    <source>
        <dbReference type="Proteomes" id="UP001228113"/>
    </source>
</evidence>
<feature type="transmembrane region" description="Helical" evidence="1">
    <location>
        <begin position="20"/>
        <end position="42"/>
    </location>
</feature>
<keyword evidence="1" id="KW-0472">Membrane</keyword>
<dbReference type="AlphaFoldDB" id="A0AA48GVC4"/>
<dbReference type="EMBL" id="AP027081">
    <property type="protein sequence ID" value="BDU75075.1"/>
    <property type="molecule type" value="Genomic_DNA"/>
</dbReference>
<dbReference type="KEGG" id="msea:METESE_00330"/>
<name>A0AA48GVC4_9BACT</name>
<keyword evidence="1" id="KW-0812">Transmembrane</keyword>
<keyword evidence="1" id="KW-1133">Transmembrane helix</keyword>
<evidence type="ECO:0000313" key="2">
    <source>
        <dbReference type="EMBL" id="BDU75075.1"/>
    </source>
</evidence>
<sequence length="131" mass="14763">MTPPLPSFARRLRAFNERVARLGTEAFSSIWAFYAFLVWGLLGMLPGVNAAFKEFVLLVSSAWIQLWALPLLMVGNAVLNKAGERRAMQDHQMLLAELKLLKRQMAELHALHGEILELVARLRQEGAPTPR</sequence>
<evidence type="ECO:0008006" key="4">
    <source>
        <dbReference type="Google" id="ProtNLM"/>
    </source>
</evidence>
<evidence type="ECO:0000256" key="1">
    <source>
        <dbReference type="SAM" id="Phobius"/>
    </source>
</evidence>
<keyword evidence="3" id="KW-1185">Reference proteome</keyword>
<dbReference type="Proteomes" id="UP001228113">
    <property type="component" value="Chromosome"/>
</dbReference>
<accession>A0AA48GVC4</accession>
<organism evidence="2 3">
    <name type="scientific">Mesoterricola sediminis</name>
    <dbReference type="NCBI Taxonomy" id="2927980"/>
    <lineage>
        <taxon>Bacteria</taxon>
        <taxon>Pseudomonadati</taxon>
        <taxon>Acidobacteriota</taxon>
        <taxon>Holophagae</taxon>
        <taxon>Holophagales</taxon>
        <taxon>Holophagaceae</taxon>
        <taxon>Mesoterricola</taxon>
    </lineage>
</organism>
<proteinExistence type="predicted"/>
<feature type="transmembrane region" description="Helical" evidence="1">
    <location>
        <begin position="62"/>
        <end position="79"/>
    </location>
</feature>
<protein>
    <recommendedName>
        <fullName evidence="4">DUF1003 domain-containing protein</fullName>
    </recommendedName>
</protein>
<gene>
    <name evidence="2" type="ORF">METESE_00330</name>
</gene>
<dbReference type="RefSeq" id="WP_243332302.1">
    <property type="nucleotide sequence ID" value="NZ_AP027081.1"/>
</dbReference>
<reference evidence="2" key="1">
    <citation type="journal article" date="2023" name="Int. J. Syst. Evol. Microbiol.">
        <title>Mesoterricola silvestris gen. nov., sp. nov., Mesoterricola sediminis sp. nov., Geothrix oryzae sp. nov., Geothrix edaphica sp. nov., Geothrix rubra sp. nov., and Geothrix limicola sp. nov., six novel members of Acidobacteriota isolated from soils.</title>
        <authorList>
            <person name="Itoh H."/>
            <person name="Sugisawa Y."/>
            <person name="Mise K."/>
            <person name="Xu Z."/>
            <person name="Kuniyasu M."/>
            <person name="Ushijima N."/>
            <person name="Kawano K."/>
            <person name="Kobayashi E."/>
            <person name="Shiratori Y."/>
            <person name="Masuda Y."/>
            <person name="Senoo K."/>
        </authorList>
    </citation>
    <scope>NUCLEOTIDE SEQUENCE</scope>
    <source>
        <strain evidence="2">W786</strain>
    </source>
</reference>